<organism evidence="6 7">
    <name type="scientific">Streptococcus ratti FA-1 = DSM 20564</name>
    <dbReference type="NCBI Taxonomy" id="699248"/>
    <lineage>
        <taxon>Bacteria</taxon>
        <taxon>Bacillati</taxon>
        <taxon>Bacillota</taxon>
        <taxon>Bacilli</taxon>
        <taxon>Lactobacillales</taxon>
        <taxon>Streptococcaceae</taxon>
        <taxon>Streptococcus</taxon>
    </lineage>
</organism>
<dbReference type="Proteomes" id="UP000007815">
    <property type="component" value="Unassembled WGS sequence"/>
</dbReference>
<accession>A0ABN0GRW0</accession>
<evidence type="ECO:0000259" key="5">
    <source>
        <dbReference type="PROSITE" id="PS50931"/>
    </source>
</evidence>
<dbReference type="CDD" id="cd05466">
    <property type="entry name" value="PBP2_LTTR_substrate"/>
    <property type="match status" value="1"/>
</dbReference>
<dbReference type="PANTHER" id="PTHR30419">
    <property type="entry name" value="HTH-TYPE TRANSCRIPTIONAL REGULATOR YBHD"/>
    <property type="match status" value="1"/>
</dbReference>
<dbReference type="PRINTS" id="PR00039">
    <property type="entry name" value="HTHLYSR"/>
</dbReference>
<dbReference type="InterPro" id="IPR036388">
    <property type="entry name" value="WH-like_DNA-bd_sf"/>
</dbReference>
<keyword evidence="4" id="KW-0804">Transcription</keyword>
<dbReference type="InterPro" id="IPR050950">
    <property type="entry name" value="HTH-type_LysR_regulators"/>
</dbReference>
<keyword evidence="2" id="KW-0805">Transcription regulation</keyword>
<evidence type="ECO:0000256" key="3">
    <source>
        <dbReference type="ARBA" id="ARBA00023125"/>
    </source>
</evidence>
<evidence type="ECO:0000256" key="2">
    <source>
        <dbReference type="ARBA" id="ARBA00023015"/>
    </source>
</evidence>
<feature type="domain" description="HTH lysR-type" evidence="5">
    <location>
        <begin position="1"/>
        <end position="58"/>
    </location>
</feature>
<dbReference type="EMBL" id="AJTZ01000006">
    <property type="protein sequence ID" value="EJN93155.1"/>
    <property type="molecule type" value="Genomic_DNA"/>
</dbReference>
<dbReference type="PANTHER" id="PTHR30419:SF28">
    <property type="entry name" value="HTH-TYPE TRANSCRIPTIONAL REGULATOR BSDA"/>
    <property type="match status" value="1"/>
</dbReference>
<dbReference type="InterPro" id="IPR005119">
    <property type="entry name" value="LysR_subst-bd"/>
</dbReference>
<dbReference type="InterPro" id="IPR036390">
    <property type="entry name" value="WH_DNA-bd_sf"/>
</dbReference>
<evidence type="ECO:0000256" key="4">
    <source>
        <dbReference type="ARBA" id="ARBA00023163"/>
    </source>
</evidence>
<dbReference type="Pfam" id="PF00126">
    <property type="entry name" value="HTH_1"/>
    <property type="match status" value="1"/>
</dbReference>
<comment type="similarity">
    <text evidence="1">Belongs to the LysR transcriptional regulatory family.</text>
</comment>
<dbReference type="RefSeq" id="WP_003090184.1">
    <property type="nucleotide sequence ID" value="NZ_AJTZ01000006.1"/>
</dbReference>
<dbReference type="PROSITE" id="PS50931">
    <property type="entry name" value="HTH_LYSR"/>
    <property type="match status" value="1"/>
</dbReference>
<dbReference type="Gene3D" id="3.40.190.290">
    <property type="match status" value="1"/>
</dbReference>
<gene>
    <name evidence="6" type="ORF">SRA_09708</name>
</gene>
<reference evidence="6 7" key="1">
    <citation type="submission" date="2009-12" db="EMBL/GenBank/DDBJ databases">
        <authorList>
            <person name="Lefebure T."/>
            <person name="Cornejo O.E."/>
            <person name="Pavinski Bitar P.D."/>
            <person name="Lang P."/>
            <person name="Stanhope M.J."/>
        </authorList>
    </citation>
    <scope>NUCLEOTIDE SEQUENCE [LARGE SCALE GENOMIC DNA]</scope>
    <source>
        <strain evidence="6 7">FA-1</strain>
    </source>
</reference>
<protein>
    <submittedName>
        <fullName evidence="6">LysR family transcriptional regulator</fullName>
    </submittedName>
</protein>
<comment type="caution">
    <text evidence="6">The sequence shown here is derived from an EMBL/GenBank/DDBJ whole genome shotgun (WGS) entry which is preliminary data.</text>
</comment>
<sequence>MEIRDIEYVKAIVDTGSITKAAQALYITQPSLSTYIKNMQQRLGFEIFVQHGKKLELTYLGEEFLKYGLQILHIQENFNDTMQNFLDNKFGRLRLAIPLLRSSYLVPVLLPKFHEQFPNVEVELNESSSKTFSRLIENGDVDLALMNRTKEGYQQETEKIKSEEILLALPVEHPLSKFGMYNDKESYPSLDMHLLADELFILHYPDQFSRQVADDIFVKNHFQPQRVLATRNIETALSLVANNFGVCFVNASHTKHLRIDNKIRFFSLKDKVYVDLIVAYRKNRSLPFFAKSFIDICKKSI</sequence>
<dbReference type="Gene3D" id="1.10.10.10">
    <property type="entry name" value="Winged helix-like DNA-binding domain superfamily/Winged helix DNA-binding domain"/>
    <property type="match status" value="1"/>
</dbReference>
<dbReference type="SUPFAM" id="SSF46785">
    <property type="entry name" value="Winged helix' DNA-binding domain"/>
    <property type="match status" value="1"/>
</dbReference>
<evidence type="ECO:0000256" key="1">
    <source>
        <dbReference type="ARBA" id="ARBA00009437"/>
    </source>
</evidence>
<keyword evidence="7" id="KW-1185">Reference proteome</keyword>
<keyword evidence="3" id="KW-0238">DNA-binding</keyword>
<evidence type="ECO:0000313" key="6">
    <source>
        <dbReference type="EMBL" id="EJN93155.1"/>
    </source>
</evidence>
<dbReference type="Pfam" id="PF03466">
    <property type="entry name" value="LysR_substrate"/>
    <property type="match status" value="1"/>
</dbReference>
<dbReference type="InterPro" id="IPR000847">
    <property type="entry name" value="LysR_HTH_N"/>
</dbReference>
<evidence type="ECO:0000313" key="7">
    <source>
        <dbReference type="Proteomes" id="UP000007815"/>
    </source>
</evidence>
<dbReference type="SUPFAM" id="SSF53850">
    <property type="entry name" value="Periplasmic binding protein-like II"/>
    <property type="match status" value="1"/>
</dbReference>
<name>A0ABN0GRW0_STRRT</name>
<proteinExistence type="inferred from homology"/>